<reference evidence="1 2" key="1">
    <citation type="journal article" date="2023" name="G3 (Bethesda)">
        <title>A chromosome-level genome assembly of Zasmidium syzygii isolated from banana leaves.</title>
        <authorList>
            <person name="van Westerhoven A.C."/>
            <person name="Mehrabi R."/>
            <person name="Talebi R."/>
            <person name="Steentjes M.B.F."/>
            <person name="Corcolon B."/>
            <person name="Chong P.A."/>
            <person name="Kema G.H.J."/>
            <person name="Seidl M.F."/>
        </authorList>
    </citation>
    <scope>NUCLEOTIDE SEQUENCE [LARGE SCALE GENOMIC DNA]</scope>
    <source>
        <strain evidence="1 2">P124</strain>
    </source>
</reference>
<keyword evidence="2" id="KW-1185">Reference proteome</keyword>
<dbReference type="SUPFAM" id="SSF54637">
    <property type="entry name" value="Thioesterase/thiol ester dehydrase-isomerase"/>
    <property type="match status" value="1"/>
</dbReference>
<organism evidence="1 2">
    <name type="scientific">Zasmidium cellare</name>
    <name type="common">Wine cellar mold</name>
    <name type="synonym">Racodium cellare</name>
    <dbReference type="NCBI Taxonomy" id="395010"/>
    <lineage>
        <taxon>Eukaryota</taxon>
        <taxon>Fungi</taxon>
        <taxon>Dikarya</taxon>
        <taxon>Ascomycota</taxon>
        <taxon>Pezizomycotina</taxon>
        <taxon>Dothideomycetes</taxon>
        <taxon>Dothideomycetidae</taxon>
        <taxon>Mycosphaerellales</taxon>
        <taxon>Mycosphaerellaceae</taxon>
        <taxon>Zasmidium</taxon>
    </lineage>
</organism>
<dbReference type="Gene3D" id="3.10.129.10">
    <property type="entry name" value="Hotdog Thioesterase"/>
    <property type="match status" value="1"/>
</dbReference>
<dbReference type="InterPro" id="IPR029069">
    <property type="entry name" value="HotDog_dom_sf"/>
</dbReference>
<protein>
    <recommendedName>
        <fullName evidence="3">Thioesterase domain-containing protein</fullName>
    </recommendedName>
</protein>
<proteinExistence type="predicted"/>
<gene>
    <name evidence="1" type="ORF">PRZ48_007066</name>
</gene>
<dbReference type="EMBL" id="JAXOVC010000005">
    <property type="protein sequence ID" value="KAK4501259.1"/>
    <property type="molecule type" value="Genomic_DNA"/>
</dbReference>
<dbReference type="PANTHER" id="PTHR47260:SF1">
    <property type="entry name" value="UPF0644 PROTEIN PB2B4.06"/>
    <property type="match status" value="1"/>
</dbReference>
<name>A0ABR0EIA8_ZASCE</name>
<dbReference type="InterPro" id="IPR052061">
    <property type="entry name" value="PTE-AB_protein"/>
</dbReference>
<evidence type="ECO:0008006" key="3">
    <source>
        <dbReference type="Google" id="ProtNLM"/>
    </source>
</evidence>
<comment type="caution">
    <text evidence="1">The sequence shown here is derived from an EMBL/GenBank/DDBJ whole genome shotgun (WGS) entry which is preliminary data.</text>
</comment>
<sequence>MAPEDTKAPFLRIPWIARQITKPNVVCAAPNCRTPKADLEDSLLAETLKTPRTVRSSIYFYTRPPDSQDHIPEVSIVMTMGDGMNGHPDTLHGGITAMMIDEGCGIYQNVNREREHLLRVKRGLAEGELPPGGESSYTGELKVRYERPIRTPGAVVVRARRVKREGRKEWILAEVRQAVGGGEDEDGEEVVCARGEALFIVPRGGGKIKL</sequence>
<evidence type="ECO:0000313" key="2">
    <source>
        <dbReference type="Proteomes" id="UP001305779"/>
    </source>
</evidence>
<accession>A0ABR0EIA8</accession>
<dbReference type="Proteomes" id="UP001305779">
    <property type="component" value="Unassembled WGS sequence"/>
</dbReference>
<evidence type="ECO:0000313" key="1">
    <source>
        <dbReference type="EMBL" id="KAK4501259.1"/>
    </source>
</evidence>
<dbReference type="PANTHER" id="PTHR47260">
    <property type="entry name" value="UPF0644 PROTEIN PB2B4.06"/>
    <property type="match status" value="1"/>
</dbReference>